<evidence type="ECO:0000256" key="1">
    <source>
        <dbReference type="ARBA" id="ARBA00004141"/>
    </source>
</evidence>
<keyword evidence="4 5" id="KW-0472">Membrane</keyword>
<dbReference type="AlphaFoldDB" id="A0A9D1J3L4"/>
<dbReference type="InterPro" id="IPR052165">
    <property type="entry name" value="Membrane_assoc_protease"/>
</dbReference>
<evidence type="ECO:0000256" key="5">
    <source>
        <dbReference type="SAM" id="Phobius"/>
    </source>
</evidence>
<protein>
    <submittedName>
        <fullName evidence="7">NfeD family protein</fullName>
    </submittedName>
</protein>
<dbReference type="PANTHER" id="PTHR33507">
    <property type="entry name" value="INNER MEMBRANE PROTEIN YBBJ"/>
    <property type="match status" value="1"/>
</dbReference>
<gene>
    <name evidence="7" type="ORF">IAB38_06995</name>
</gene>
<proteinExistence type="predicted"/>
<dbReference type="GO" id="GO:0005886">
    <property type="term" value="C:plasma membrane"/>
    <property type="evidence" value="ECO:0007669"/>
    <property type="project" value="TreeGrafter"/>
</dbReference>
<evidence type="ECO:0000256" key="4">
    <source>
        <dbReference type="ARBA" id="ARBA00023136"/>
    </source>
</evidence>
<reference evidence="7" key="2">
    <citation type="journal article" date="2021" name="PeerJ">
        <title>Extensive microbial diversity within the chicken gut microbiome revealed by metagenomics and culture.</title>
        <authorList>
            <person name="Gilroy R."/>
            <person name="Ravi A."/>
            <person name="Getino M."/>
            <person name="Pursley I."/>
            <person name="Horton D.L."/>
            <person name="Alikhan N.F."/>
            <person name="Baker D."/>
            <person name="Gharbi K."/>
            <person name="Hall N."/>
            <person name="Watson M."/>
            <person name="Adriaenssens E.M."/>
            <person name="Foster-Nyarko E."/>
            <person name="Jarju S."/>
            <person name="Secka A."/>
            <person name="Antonio M."/>
            <person name="Oren A."/>
            <person name="Chaudhuri R.R."/>
            <person name="La Ragione R."/>
            <person name="Hildebrand F."/>
            <person name="Pallen M.J."/>
        </authorList>
    </citation>
    <scope>NUCLEOTIDE SEQUENCE</scope>
    <source>
        <strain evidence="7">CHK184-20233</strain>
    </source>
</reference>
<dbReference type="PANTHER" id="PTHR33507:SF3">
    <property type="entry name" value="INNER MEMBRANE PROTEIN YBBJ"/>
    <property type="match status" value="1"/>
</dbReference>
<dbReference type="Gene3D" id="2.40.50.140">
    <property type="entry name" value="Nucleic acid-binding proteins"/>
    <property type="match status" value="1"/>
</dbReference>
<name>A0A9D1J3L4_9FIRM</name>
<evidence type="ECO:0000256" key="3">
    <source>
        <dbReference type="ARBA" id="ARBA00022989"/>
    </source>
</evidence>
<sequence length="141" mass="15790">MTLFWLVLFVILALFELATVNLVSIWFAIGAIIATFVSLVTDNIMIHLAVFTITSILLLLLTKPFVKKIKKKDVVPTNLDRVIGKVGVVTEKIEKDGIGEVKVLGKRWSAYSDKEIKENCKVKVLSINGVKLKVEEFKESD</sequence>
<dbReference type="EMBL" id="DVHC01000065">
    <property type="protein sequence ID" value="HIR59781.1"/>
    <property type="molecule type" value="Genomic_DNA"/>
</dbReference>
<comment type="subcellular location">
    <subcellularLocation>
        <location evidence="1">Membrane</location>
        <topology evidence="1">Multi-pass membrane protein</topology>
    </subcellularLocation>
</comment>
<dbReference type="Proteomes" id="UP000824232">
    <property type="component" value="Unassembled WGS sequence"/>
</dbReference>
<organism evidence="7 8">
    <name type="scientific">Candidatus Onthousia excrementipullorum</name>
    <dbReference type="NCBI Taxonomy" id="2840884"/>
    <lineage>
        <taxon>Bacteria</taxon>
        <taxon>Bacillati</taxon>
        <taxon>Bacillota</taxon>
        <taxon>Bacilli</taxon>
        <taxon>Candidatus Onthousia</taxon>
    </lineage>
</organism>
<feature type="transmembrane region" description="Helical" evidence="5">
    <location>
        <begin position="28"/>
        <end position="61"/>
    </location>
</feature>
<dbReference type="InterPro" id="IPR012340">
    <property type="entry name" value="NA-bd_OB-fold"/>
</dbReference>
<keyword evidence="2 5" id="KW-0812">Transmembrane</keyword>
<accession>A0A9D1J3L4</accession>
<reference evidence="7" key="1">
    <citation type="submission" date="2020-10" db="EMBL/GenBank/DDBJ databases">
        <authorList>
            <person name="Gilroy R."/>
        </authorList>
    </citation>
    <scope>NUCLEOTIDE SEQUENCE</scope>
    <source>
        <strain evidence="7">CHK184-20233</strain>
    </source>
</reference>
<keyword evidence="3 5" id="KW-1133">Transmembrane helix</keyword>
<evidence type="ECO:0000313" key="7">
    <source>
        <dbReference type="EMBL" id="HIR59781.1"/>
    </source>
</evidence>
<comment type="caution">
    <text evidence="7">The sequence shown here is derived from an EMBL/GenBank/DDBJ whole genome shotgun (WGS) entry which is preliminary data.</text>
</comment>
<evidence type="ECO:0000259" key="6">
    <source>
        <dbReference type="Pfam" id="PF01957"/>
    </source>
</evidence>
<dbReference type="SUPFAM" id="SSF141322">
    <property type="entry name" value="NfeD domain-like"/>
    <property type="match status" value="1"/>
</dbReference>
<dbReference type="Pfam" id="PF01957">
    <property type="entry name" value="NfeD"/>
    <property type="match status" value="1"/>
</dbReference>
<dbReference type="InterPro" id="IPR002810">
    <property type="entry name" value="NfeD-like_C"/>
</dbReference>
<evidence type="ECO:0000313" key="8">
    <source>
        <dbReference type="Proteomes" id="UP000824232"/>
    </source>
</evidence>
<feature type="domain" description="NfeD-like C-terminal" evidence="6">
    <location>
        <begin position="80"/>
        <end position="135"/>
    </location>
</feature>
<evidence type="ECO:0000256" key="2">
    <source>
        <dbReference type="ARBA" id="ARBA00022692"/>
    </source>
</evidence>